<proteinExistence type="predicted"/>
<accession>A0AAD7BBQ6</accession>
<organism evidence="1 2">
    <name type="scientific">Roridomyces roridus</name>
    <dbReference type="NCBI Taxonomy" id="1738132"/>
    <lineage>
        <taxon>Eukaryota</taxon>
        <taxon>Fungi</taxon>
        <taxon>Dikarya</taxon>
        <taxon>Basidiomycota</taxon>
        <taxon>Agaricomycotina</taxon>
        <taxon>Agaricomycetes</taxon>
        <taxon>Agaricomycetidae</taxon>
        <taxon>Agaricales</taxon>
        <taxon>Marasmiineae</taxon>
        <taxon>Mycenaceae</taxon>
        <taxon>Roridomyces</taxon>
    </lineage>
</organism>
<sequence>MVAKPRVPLLIESRPCALALSTFRDLWKGFVIDWIQSESFLPSTDNTQPIAYGGVSFPIYLRHTVGGISGALVSLDALEPSDPILVNNRPGIAGPRGSTVLPHDEKYIASLPDSAQCNLELQLLVVQLYNLNSTRYFLWEAPKCMVGNASWGRALWRLLTEDFFLRKRAIAAGGPPSLQGRFTYESLMAEIEKDVGRACIQLRSALRVPLPPAAVDELYFKPIFQSLVRSSNTSDLMHAVIGIIAFDDPLLCFPALTPDCLLFKPDEPTAGFILDLDLPEEPGSITHCIPGRLLRRHAASTLRFAAYDRITPQSPPPPDTLHPRHALESLFNALVWTAVCKNGTSSYSKSTWLSTAPYNLPQDRTKCDYLRFVDERRHFLLDATKFWNTAKKRGGMHRVVDSWLVPLWRMISEAQFFAREREEEGRYEWETLGGRFTVEGFVGVLEIGLAI</sequence>
<keyword evidence="2" id="KW-1185">Reference proteome</keyword>
<dbReference type="Proteomes" id="UP001221142">
    <property type="component" value="Unassembled WGS sequence"/>
</dbReference>
<dbReference type="EMBL" id="JARKIF010000022">
    <property type="protein sequence ID" value="KAJ7616418.1"/>
    <property type="molecule type" value="Genomic_DNA"/>
</dbReference>
<dbReference type="AlphaFoldDB" id="A0AAD7BBQ6"/>
<evidence type="ECO:0000313" key="1">
    <source>
        <dbReference type="EMBL" id="KAJ7616418.1"/>
    </source>
</evidence>
<comment type="caution">
    <text evidence="1">The sequence shown here is derived from an EMBL/GenBank/DDBJ whole genome shotgun (WGS) entry which is preliminary data.</text>
</comment>
<protein>
    <submittedName>
        <fullName evidence="1">Uncharacterized protein</fullName>
    </submittedName>
</protein>
<evidence type="ECO:0000313" key="2">
    <source>
        <dbReference type="Proteomes" id="UP001221142"/>
    </source>
</evidence>
<reference evidence="1" key="1">
    <citation type="submission" date="2023-03" db="EMBL/GenBank/DDBJ databases">
        <title>Massive genome expansion in bonnet fungi (Mycena s.s.) driven by repeated elements and novel gene families across ecological guilds.</title>
        <authorList>
            <consortium name="Lawrence Berkeley National Laboratory"/>
            <person name="Harder C.B."/>
            <person name="Miyauchi S."/>
            <person name="Viragh M."/>
            <person name="Kuo A."/>
            <person name="Thoen E."/>
            <person name="Andreopoulos B."/>
            <person name="Lu D."/>
            <person name="Skrede I."/>
            <person name="Drula E."/>
            <person name="Henrissat B."/>
            <person name="Morin E."/>
            <person name="Kohler A."/>
            <person name="Barry K."/>
            <person name="LaButti K."/>
            <person name="Morin E."/>
            <person name="Salamov A."/>
            <person name="Lipzen A."/>
            <person name="Mereny Z."/>
            <person name="Hegedus B."/>
            <person name="Baldrian P."/>
            <person name="Stursova M."/>
            <person name="Weitz H."/>
            <person name="Taylor A."/>
            <person name="Grigoriev I.V."/>
            <person name="Nagy L.G."/>
            <person name="Martin F."/>
            <person name="Kauserud H."/>
        </authorList>
    </citation>
    <scope>NUCLEOTIDE SEQUENCE</scope>
    <source>
        <strain evidence="1">9284</strain>
    </source>
</reference>
<gene>
    <name evidence="1" type="ORF">FB45DRAFT_1063890</name>
</gene>
<name>A0AAD7BBQ6_9AGAR</name>